<dbReference type="PANTHER" id="PTHR43767">
    <property type="entry name" value="LONG-CHAIN-FATTY-ACID--COA LIGASE"/>
    <property type="match status" value="1"/>
</dbReference>
<keyword evidence="2" id="KW-0436">Ligase</keyword>
<dbReference type="SUPFAM" id="SSF56801">
    <property type="entry name" value="Acetyl-CoA synthetase-like"/>
    <property type="match status" value="1"/>
</dbReference>
<evidence type="ECO:0000259" key="1">
    <source>
        <dbReference type="Pfam" id="PF00501"/>
    </source>
</evidence>
<name>A0A1T4V6W8_9GAMM</name>
<protein>
    <submittedName>
        <fullName evidence="2">Acyl-CoA synthetase (AMP-forming)/AMP-acid ligase II</fullName>
    </submittedName>
</protein>
<dbReference type="InterPro" id="IPR042099">
    <property type="entry name" value="ANL_N_sf"/>
</dbReference>
<dbReference type="InterPro" id="IPR050237">
    <property type="entry name" value="ATP-dep_AMP-bd_enzyme"/>
</dbReference>
<dbReference type="InterPro" id="IPR020845">
    <property type="entry name" value="AMP-binding_CS"/>
</dbReference>
<feature type="domain" description="AMP-dependent synthetase/ligase" evidence="1">
    <location>
        <begin position="20"/>
        <end position="300"/>
    </location>
</feature>
<dbReference type="AlphaFoldDB" id="A0A1T4V6W8"/>
<keyword evidence="3" id="KW-1185">Reference proteome</keyword>
<dbReference type="GO" id="GO:0016874">
    <property type="term" value="F:ligase activity"/>
    <property type="evidence" value="ECO:0007669"/>
    <property type="project" value="UniProtKB-KW"/>
</dbReference>
<evidence type="ECO:0000313" key="2">
    <source>
        <dbReference type="EMBL" id="SKA60664.1"/>
    </source>
</evidence>
<sequence>MKRNELSLHEALFGNYDKHKIVAYSKNKSFTHKDFTDSIKALGLWLFQDNSVKNIAICIENAYSFSIAFIAAMYARKTPVLLGNITAHTFDDIKEKADLVISDLNIEGIAVPSYDFSKLLNKAEEFYTEQKSLESETEPDNLFSSLDEKSPIIFYTSGTTGKSKRVNKSLKSMQIDITCSYELSDSLESIDNLKLISTVPPYHMYGLTYRIFMPILRHIPMTTYMIRFPEELENYTESVALITSPAFVKRLDTHIKAPDIRLCLSAGSPMPDDAALDFFRWSECPVTEIYGSTESNSMAHRDNRGDKPLFIPFSAVKFVKTEDGYKLDSLMSDGYDRIDDNLEFEGPYFRITGRKDKIVKIEENRVSLTQIEKLLKDNPLIKDAVALVITRNRRACIGAVCVLNNESIAQNINNQNDASFDRKSVVNALKEYLKGYLPAVAIPRYFRIVETIPVNHMGKRITPLLEELFNDKA</sequence>
<dbReference type="PANTHER" id="PTHR43767:SF10">
    <property type="entry name" value="SURFACTIN SYNTHASE SUBUNIT 1"/>
    <property type="match status" value="1"/>
</dbReference>
<dbReference type="Pfam" id="PF00501">
    <property type="entry name" value="AMP-binding"/>
    <property type="match status" value="1"/>
</dbReference>
<reference evidence="3" key="1">
    <citation type="submission" date="2017-02" db="EMBL/GenBank/DDBJ databases">
        <authorList>
            <person name="Varghese N."/>
            <person name="Submissions S."/>
        </authorList>
    </citation>
    <scope>NUCLEOTIDE SEQUENCE [LARGE SCALE GENOMIC DNA]</scope>
    <source>
        <strain evidence="3">DSM 3072</strain>
    </source>
</reference>
<dbReference type="RefSeq" id="WP_078928457.1">
    <property type="nucleotide sequence ID" value="NZ_FUXX01000011.1"/>
</dbReference>
<dbReference type="EMBL" id="FUXX01000011">
    <property type="protein sequence ID" value="SKA60664.1"/>
    <property type="molecule type" value="Genomic_DNA"/>
</dbReference>
<evidence type="ECO:0000313" key="3">
    <source>
        <dbReference type="Proteomes" id="UP000242432"/>
    </source>
</evidence>
<accession>A0A1T4V6W8</accession>
<dbReference type="InterPro" id="IPR045851">
    <property type="entry name" value="AMP-bd_C_sf"/>
</dbReference>
<gene>
    <name evidence="2" type="ORF">SAMN02745213_00934</name>
</gene>
<dbReference type="Proteomes" id="UP000242432">
    <property type="component" value="Unassembled WGS sequence"/>
</dbReference>
<proteinExistence type="predicted"/>
<dbReference type="Gene3D" id="3.30.300.30">
    <property type="match status" value="1"/>
</dbReference>
<dbReference type="STRING" id="83771.SAMN02910357_01660"/>
<dbReference type="PROSITE" id="PS00455">
    <property type="entry name" value="AMP_BINDING"/>
    <property type="match status" value="1"/>
</dbReference>
<dbReference type="Gene3D" id="3.40.50.12780">
    <property type="entry name" value="N-terminal domain of ligase-like"/>
    <property type="match status" value="1"/>
</dbReference>
<dbReference type="InterPro" id="IPR000873">
    <property type="entry name" value="AMP-dep_synth/lig_dom"/>
</dbReference>
<organism evidence="2 3">
    <name type="scientific">Succinivibrio dextrinosolvens DSM 3072</name>
    <dbReference type="NCBI Taxonomy" id="1123324"/>
    <lineage>
        <taxon>Bacteria</taxon>
        <taxon>Pseudomonadati</taxon>
        <taxon>Pseudomonadota</taxon>
        <taxon>Gammaproteobacteria</taxon>
        <taxon>Aeromonadales</taxon>
        <taxon>Succinivibrionaceae</taxon>
        <taxon>Succinivibrio</taxon>
    </lineage>
</organism>